<dbReference type="AlphaFoldDB" id="A0ABD3XP50"/>
<accession>A0ABD3XP50</accession>
<dbReference type="Proteomes" id="UP001634394">
    <property type="component" value="Unassembled WGS sequence"/>
</dbReference>
<gene>
    <name evidence="1" type="ORF">ACJMK2_000401</name>
</gene>
<reference evidence="1 2" key="1">
    <citation type="submission" date="2024-11" db="EMBL/GenBank/DDBJ databases">
        <title>Chromosome-level genome assembly of the freshwater bivalve Anodonta woodiana.</title>
        <authorList>
            <person name="Chen X."/>
        </authorList>
    </citation>
    <scope>NUCLEOTIDE SEQUENCE [LARGE SCALE GENOMIC DNA]</scope>
    <source>
        <strain evidence="1">MN2024</strain>
        <tissue evidence="1">Gills</tissue>
    </source>
</reference>
<evidence type="ECO:0000313" key="2">
    <source>
        <dbReference type="Proteomes" id="UP001634394"/>
    </source>
</evidence>
<dbReference type="EMBL" id="JBJQND010000001">
    <property type="protein sequence ID" value="KAL3888017.1"/>
    <property type="molecule type" value="Genomic_DNA"/>
</dbReference>
<dbReference type="InterPro" id="IPR009003">
    <property type="entry name" value="Peptidase_S1_PA"/>
</dbReference>
<name>A0ABD3XP50_SINWO</name>
<sequence length="242" mass="26071">MGCSIGVENCIYAGTIGPFVRLGADVGFITCAHVVGFLNKTVVQPADGDSYETGRACGTVLDVQFDPGKPVDAALIKVNNRDVAPTDFTWLNPNEVLNAGFDLTKPPSFLGGSVRMITDFSEVQGKRVIKCGKATGLTKGSLALNGTMIKIEDCYLPFPEGITWNELNGVVMKNQYQVENNRYPFSTFGDSGAGVYLVENEHNNLSLIGINIGLLNNYSIVTPIGFVLESLRLQPEDVIADN</sequence>
<dbReference type="SUPFAM" id="SSF50494">
    <property type="entry name" value="Trypsin-like serine proteases"/>
    <property type="match status" value="1"/>
</dbReference>
<protein>
    <submittedName>
        <fullName evidence="1">Uncharacterized protein</fullName>
    </submittedName>
</protein>
<keyword evidence="2" id="KW-1185">Reference proteome</keyword>
<evidence type="ECO:0000313" key="1">
    <source>
        <dbReference type="EMBL" id="KAL3888017.1"/>
    </source>
</evidence>
<comment type="caution">
    <text evidence="1">The sequence shown here is derived from an EMBL/GenBank/DDBJ whole genome shotgun (WGS) entry which is preliminary data.</text>
</comment>
<organism evidence="1 2">
    <name type="scientific">Sinanodonta woodiana</name>
    <name type="common">Chinese pond mussel</name>
    <name type="synonym">Anodonta woodiana</name>
    <dbReference type="NCBI Taxonomy" id="1069815"/>
    <lineage>
        <taxon>Eukaryota</taxon>
        <taxon>Metazoa</taxon>
        <taxon>Spiralia</taxon>
        <taxon>Lophotrochozoa</taxon>
        <taxon>Mollusca</taxon>
        <taxon>Bivalvia</taxon>
        <taxon>Autobranchia</taxon>
        <taxon>Heteroconchia</taxon>
        <taxon>Palaeoheterodonta</taxon>
        <taxon>Unionida</taxon>
        <taxon>Unionoidea</taxon>
        <taxon>Unionidae</taxon>
        <taxon>Unioninae</taxon>
        <taxon>Sinanodonta</taxon>
    </lineage>
</organism>
<proteinExistence type="predicted"/>